<name>A0ABM9QER8_9FIRM</name>
<comment type="similarity">
    <text evidence="1">Belongs to the BlaI transcriptional regulatory family.</text>
</comment>
<evidence type="ECO:0000313" key="5">
    <source>
        <dbReference type="EMBL" id="CCO04310.1"/>
    </source>
</evidence>
<evidence type="ECO:0000313" key="6">
    <source>
        <dbReference type="Proteomes" id="UP000027600"/>
    </source>
</evidence>
<dbReference type="RefSeq" id="WP_242843668.1">
    <property type="nucleotide sequence ID" value="NZ_DAWALU010000047.1"/>
</dbReference>
<dbReference type="SUPFAM" id="SSF46785">
    <property type="entry name" value="Winged helix' DNA-binding domain"/>
    <property type="match status" value="1"/>
</dbReference>
<proteinExistence type="inferred from homology"/>
<keyword evidence="3" id="KW-0238">DNA-binding</keyword>
<dbReference type="InterPro" id="IPR036388">
    <property type="entry name" value="WH-like_DNA-bd_sf"/>
</dbReference>
<dbReference type="Proteomes" id="UP000027600">
    <property type="component" value="Chromosome I"/>
</dbReference>
<dbReference type="EMBL" id="HF545616">
    <property type="protein sequence ID" value="CCO04310.1"/>
    <property type="molecule type" value="Genomic_DNA"/>
</dbReference>
<accession>A0ABM9QER8</accession>
<evidence type="ECO:0000256" key="2">
    <source>
        <dbReference type="ARBA" id="ARBA00023015"/>
    </source>
</evidence>
<dbReference type="InterPro" id="IPR005650">
    <property type="entry name" value="BlaI_family"/>
</dbReference>
<dbReference type="Gene3D" id="1.10.4040.10">
    <property type="entry name" value="Penicillinase repressor domain"/>
    <property type="match status" value="1"/>
</dbReference>
<gene>
    <name evidence="5" type="primary">blaI</name>
    <name evidence="5" type="ORF">RBI_I00586</name>
</gene>
<evidence type="ECO:0000256" key="1">
    <source>
        <dbReference type="ARBA" id="ARBA00011046"/>
    </source>
</evidence>
<protein>
    <submittedName>
        <fullName evidence="5">Penicillinase repressor</fullName>
    </submittedName>
</protein>
<organism evidence="5 6">
    <name type="scientific">Ruminococcus bicirculans</name>
    <name type="common">ex Wegman et al. 2014</name>
    <dbReference type="NCBI Taxonomy" id="1160721"/>
    <lineage>
        <taxon>Bacteria</taxon>
        <taxon>Bacillati</taxon>
        <taxon>Bacillota</taxon>
        <taxon>Clostridia</taxon>
        <taxon>Eubacteriales</taxon>
        <taxon>Oscillospiraceae</taxon>
        <taxon>Ruminococcus</taxon>
    </lineage>
</organism>
<sequence>MINQIKKLPDAEFEIMKTIWSMSEPVTSSQIAEKMSDHNWKLPTLISFLKRLIEKGFLRTEKTGKERQYYSLVSQSDYLKFETENFFGSVHNNSLSSLVTNLYETDKLSSQDIDELIRFLEEVKDRNNDK</sequence>
<keyword evidence="4" id="KW-0804">Transcription</keyword>
<dbReference type="Gene3D" id="1.10.10.10">
    <property type="entry name" value="Winged helix-like DNA-binding domain superfamily/Winged helix DNA-binding domain"/>
    <property type="match status" value="1"/>
</dbReference>
<keyword evidence="2" id="KW-0805">Transcription regulation</keyword>
<dbReference type="PIRSF" id="PIRSF019455">
    <property type="entry name" value="CopR_AtkY"/>
    <property type="match status" value="1"/>
</dbReference>
<dbReference type="Pfam" id="PF03965">
    <property type="entry name" value="Penicillinase_R"/>
    <property type="match status" value="1"/>
</dbReference>
<evidence type="ECO:0000256" key="4">
    <source>
        <dbReference type="ARBA" id="ARBA00023163"/>
    </source>
</evidence>
<keyword evidence="6" id="KW-1185">Reference proteome</keyword>
<dbReference type="InterPro" id="IPR036390">
    <property type="entry name" value="WH_DNA-bd_sf"/>
</dbReference>
<evidence type="ECO:0000256" key="3">
    <source>
        <dbReference type="ARBA" id="ARBA00023125"/>
    </source>
</evidence>
<reference evidence="5 6" key="1">
    <citation type="journal article" date="2014" name="Int. J. Syst. Evol. Microbiol.">
        <title>Complete genome of a new Firmicutes species belonging to the dominant human colonic microbiota ('Ruminococcus bicirculans') reveals two chromosomes and a selective capacity to utilize plant glucans.</title>
        <authorList>
            <consortium name="NISC Comparative Sequencing Program"/>
            <person name="Wegmann U."/>
            <person name="Louis P."/>
            <person name="Goesmann A."/>
            <person name="Henrissat B."/>
            <person name="Duncan S.H."/>
            <person name="Flint H.J."/>
        </authorList>
    </citation>
    <scope>NUCLEOTIDE SEQUENCE [LARGE SCALE GENOMIC DNA]</scope>
    <source>
        <strain evidence="5 6">80/3</strain>
    </source>
</reference>